<dbReference type="EMBL" id="JAIWYP010000002">
    <property type="protein sequence ID" value="KAH3873902.1"/>
    <property type="molecule type" value="Genomic_DNA"/>
</dbReference>
<dbReference type="Pfam" id="PF20478">
    <property type="entry name" value="P2RX7_C"/>
    <property type="match status" value="1"/>
</dbReference>
<reference evidence="2" key="2">
    <citation type="submission" date="2020-11" db="EMBL/GenBank/DDBJ databases">
        <authorList>
            <person name="McCartney M.A."/>
            <person name="Auch B."/>
            <person name="Kono T."/>
            <person name="Mallez S."/>
            <person name="Becker A."/>
            <person name="Gohl D.M."/>
            <person name="Silverstein K.A.T."/>
            <person name="Koren S."/>
            <person name="Bechman K.B."/>
            <person name="Herman A."/>
            <person name="Abrahante J.E."/>
            <person name="Garbe J."/>
        </authorList>
    </citation>
    <scope>NUCLEOTIDE SEQUENCE</scope>
    <source>
        <strain evidence="2">Duluth1</strain>
        <tissue evidence="2">Whole animal</tissue>
    </source>
</reference>
<keyword evidence="3" id="KW-1185">Reference proteome</keyword>
<organism evidence="2 3">
    <name type="scientific">Dreissena polymorpha</name>
    <name type="common">Zebra mussel</name>
    <name type="synonym">Mytilus polymorpha</name>
    <dbReference type="NCBI Taxonomy" id="45954"/>
    <lineage>
        <taxon>Eukaryota</taxon>
        <taxon>Metazoa</taxon>
        <taxon>Spiralia</taxon>
        <taxon>Lophotrochozoa</taxon>
        <taxon>Mollusca</taxon>
        <taxon>Bivalvia</taxon>
        <taxon>Autobranchia</taxon>
        <taxon>Heteroconchia</taxon>
        <taxon>Euheterodonta</taxon>
        <taxon>Imparidentia</taxon>
        <taxon>Neoheterodontei</taxon>
        <taxon>Myida</taxon>
        <taxon>Dreissenoidea</taxon>
        <taxon>Dreissenidae</taxon>
        <taxon>Dreissena</taxon>
    </lineage>
</organism>
<evidence type="ECO:0000259" key="1">
    <source>
        <dbReference type="Pfam" id="PF20478"/>
    </source>
</evidence>
<dbReference type="InterPro" id="IPR046815">
    <property type="entry name" value="P2RX7_C"/>
</dbReference>
<dbReference type="Proteomes" id="UP000828390">
    <property type="component" value="Unassembled WGS sequence"/>
</dbReference>
<dbReference type="PANTHER" id="PTHR36981:SF3">
    <property type="entry name" value="UBIQUITIN-LIKE PROTEASE FAMILY PROFILE DOMAIN-CONTAINING PROTEIN"/>
    <property type="match status" value="1"/>
</dbReference>
<proteinExistence type="predicted"/>
<feature type="domain" description="P2X purinoreceptor 7 intracellular" evidence="1">
    <location>
        <begin position="6"/>
        <end position="82"/>
    </location>
</feature>
<gene>
    <name evidence="2" type="ORF">DPMN_037143</name>
</gene>
<name>A0A9D4RPJ4_DREPO</name>
<reference evidence="2" key="1">
    <citation type="journal article" date="2019" name="bioRxiv">
        <title>The Genome of the Zebra Mussel, Dreissena polymorpha: A Resource for Invasive Species Research.</title>
        <authorList>
            <person name="McCartney M.A."/>
            <person name="Auch B."/>
            <person name="Kono T."/>
            <person name="Mallez S."/>
            <person name="Zhang Y."/>
            <person name="Obille A."/>
            <person name="Becker A."/>
            <person name="Abrahante J.E."/>
            <person name="Garbe J."/>
            <person name="Badalamenti J.P."/>
            <person name="Herman A."/>
            <person name="Mangelson H."/>
            <person name="Liachko I."/>
            <person name="Sullivan S."/>
            <person name="Sone E.D."/>
            <person name="Koren S."/>
            <person name="Silverstein K.A.T."/>
            <person name="Beckman K.B."/>
            <person name="Gohl D.M."/>
        </authorList>
    </citation>
    <scope>NUCLEOTIDE SEQUENCE</scope>
    <source>
        <strain evidence="2">Duluth1</strain>
        <tissue evidence="2">Whole animal</tissue>
    </source>
</reference>
<dbReference type="AlphaFoldDB" id="A0A9D4RPJ4"/>
<dbReference type="PANTHER" id="PTHR36981">
    <property type="entry name" value="ZGC:195170"/>
    <property type="match status" value="1"/>
</dbReference>
<evidence type="ECO:0000313" key="3">
    <source>
        <dbReference type="Proteomes" id="UP000828390"/>
    </source>
</evidence>
<evidence type="ECO:0000313" key="2">
    <source>
        <dbReference type="EMBL" id="KAH3873902.1"/>
    </source>
</evidence>
<comment type="caution">
    <text evidence="2">The sequence shown here is derived from an EMBL/GenBank/DDBJ whole genome shotgun (WGS) entry which is preliminary data.</text>
</comment>
<sequence length="122" mass="14157">MTLSMLDRMILYSQQQYRQDVFSFYAETLEDVNKSFRHAAYRQFTILMDGKLTAGDRRTVPACCVKLIREKFPSLSGQYTGFIPDEGPVFYQFCIFIPPSKKRGFIVLHMSVHPPDGFQMIT</sequence>
<accession>A0A9D4RPJ4</accession>
<protein>
    <recommendedName>
        <fullName evidence="1">P2X purinoreceptor 7 intracellular domain-containing protein</fullName>
    </recommendedName>
</protein>